<name>A0ABV9QQI6_9GAMM</name>
<dbReference type="EMBL" id="JBHSHD010000003">
    <property type="protein sequence ID" value="MFC4819227.1"/>
    <property type="molecule type" value="Genomic_DNA"/>
</dbReference>
<keyword evidence="7" id="KW-0503">Monooxygenase</keyword>
<comment type="similarity">
    <text evidence="2">Belongs to the nitronate monooxygenase family. NMO class I subfamily.</text>
</comment>
<dbReference type="SUPFAM" id="SSF51412">
    <property type="entry name" value="Inosine monophosphate dehydrogenase (IMPDH)"/>
    <property type="match status" value="1"/>
</dbReference>
<reference evidence="11" key="1">
    <citation type="journal article" date="2019" name="Int. J. Syst. Evol. Microbiol.">
        <title>The Global Catalogue of Microorganisms (GCM) 10K type strain sequencing project: providing services to taxonomists for standard genome sequencing and annotation.</title>
        <authorList>
            <consortium name="The Broad Institute Genomics Platform"/>
            <consortium name="The Broad Institute Genome Sequencing Center for Infectious Disease"/>
            <person name="Wu L."/>
            <person name="Ma J."/>
        </authorList>
    </citation>
    <scope>NUCLEOTIDE SEQUENCE [LARGE SCALE GENOMIC DNA]</scope>
    <source>
        <strain evidence="11">CCUG 30340</strain>
    </source>
</reference>
<keyword evidence="6 10" id="KW-0560">Oxidoreductase</keyword>
<comment type="caution">
    <text evidence="10">The sequence shown here is derived from an EMBL/GenBank/DDBJ whole genome shotgun (WGS) entry which is preliminary data.</text>
</comment>
<proteinExistence type="inferred from homology"/>
<dbReference type="Pfam" id="PF03060">
    <property type="entry name" value="NMO"/>
    <property type="match status" value="1"/>
</dbReference>
<evidence type="ECO:0000256" key="9">
    <source>
        <dbReference type="ARBA" id="ARBA00049401"/>
    </source>
</evidence>
<dbReference type="PANTHER" id="PTHR42747">
    <property type="entry name" value="NITRONATE MONOOXYGENASE-RELATED"/>
    <property type="match status" value="1"/>
</dbReference>
<dbReference type="Proteomes" id="UP001595886">
    <property type="component" value="Unassembled WGS sequence"/>
</dbReference>
<dbReference type="PANTHER" id="PTHR42747:SF3">
    <property type="entry name" value="NITRONATE MONOOXYGENASE-RELATED"/>
    <property type="match status" value="1"/>
</dbReference>
<dbReference type="Gene3D" id="3.20.20.70">
    <property type="entry name" value="Aldolase class I"/>
    <property type="match status" value="1"/>
</dbReference>
<keyword evidence="4" id="KW-0285">Flavoprotein</keyword>
<evidence type="ECO:0000256" key="3">
    <source>
        <dbReference type="ARBA" id="ARBA00022575"/>
    </source>
</evidence>
<dbReference type="InterPro" id="IPR004136">
    <property type="entry name" value="NMO"/>
</dbReference>
<sequence length="346" mass="35764">MTCATVFDTELPIVQAPMAGVQGSALAIAVCEAGGLGSLPCATLPPDALREELAAIRARTRGAFNVNFFCHVPPEPDARREAAWRERLAPYYREAGLDADATAGGPSRQPFDAASCEIVEAFRPPVVSFHFGLPAPDLLARVRGWGAKILSSATTVEEARWLEAHGVDAIIAQGLEAGGHRGHFLSDDLSLQAGTFALLPQIVRAVRVPVIAAGGIADARGVAAALALGAAAVQVGTAYLLCPEATTGAVHRAALCSDAARHTALTRLFSGRAARGIVNRLMRELGPLDAAAPAFPLASAALAPLRMHAEAHGSGDFSPLWAGQNASGCRAIAAAELTRQLAQGLA</sequence>
<dbReference type="RefSeq" id="WP_380018981.1">
    <property type="nucleotide sequence ID" value="NZ_JBHSHD010000003.1"/>
</dbReference>
<keyword evidence="5" id="KW-0288">FMN</keyword>
<evidence type="ECO:0000313" key="10">
    <source>
        <dbReference type="EMBL" id="MFC4819227.1"/>
    </source>
</evidence>
<keyword evidence="11" id="KW-1185">Reference proteome</keyword>
<evidence type="ECO:0000256" key="8">
    <source>
        <dbReference type="ARBA" id="ARBA00031155"/>
    </source>
</evidence>
<comment type="cofactor">
    <cofactor evidence="1">
        <name>FMN</name>
        <dbReference type="ChEBI" id="CHEBI:58210"/>
    </cofactor>
</comment>
<dbReference type="GO" id="GO:0016491">
    <property type="term" value="F:oxidoreductase activity"/>
    <property type="evidence" value="ECO:0007669"/>
    <property type="project" value="UniProtKB-KW"/>
</dbReference>
<evidence type="ECO:0000256" key="1">
    <source>
        <dbReference type="ARBA" id="ARBA00001917"/>
    </source>
</evidence>
<evidence type="ECO:0000313" key="11">
    <source>
        <dbReference type="Proteomes" id="UP001595886"/>
    </source>
</evidence>
<evidence type="ECO:0000256" key="6">
    <source>
        <dbReference type="ARBA" id="ARBA00023002"/>
    </source>
</evidence>
<evidence type="ECO:0000256" key="5">
    <source>
        <dbReference type="ARBA" id="ARBA00022643"/>
    </source>
</evidence>
<evidence type="ECO:0000256" key="7">
    <source>
        <dbReference type="ARBA" id="ARBA00023033"/>
    </source>
</evidence>
<gene>
    <name evidence="10" type="ORF">ACFO6Q_02765</name>
</gene>
<evidence type="ECO:0000256" key="4">
    <source>
        <dbReference type="ARBA" id="ARBA00022630"/>
    </source>
</evidence>
<protein>
    <recommendedName>
        <fullName evidence="8">Propionate 3-nitronate monooxygenase</fullName>
    </recommendedName>
</protein>
<evidence type="ECO:0000256" key="2">
    <source>
        <dbReference type="ARBA" id="ARBA00009881"/>
    </source>
</evidence>
<keyword evidence="3" id="KW-0216">Detoxification</keyword>
<accession>A0ABV9QQI6</accession>
<comment type="catalytic activity">
    <reaction evidence="9">
        <text>3 propionate 3-nitronate + 3 O2 + H2O = 3 3-oxopropanoate + 2 nitrate + nitrite + H2O2 + 3 H(+)</text>
        <dbReference type="Rhea" id="RHEA:57332"/>
        <dbReference type="ChEBI" id="CHEBI:15377"/>
        <dbReference type="ChEBI" id="CHEBI:15378"/>
        <dbReference type="ChEBI" id="CHEBI:15379"/>
        <dbReference type="ChEBI" id="CHEBI:16240"/>
        <dbReference type="ChEBI" id="CHEBI:16301"/>
        <dbReference type="ChEBI" id="CHEBI:17632"/>
        <dbReference type="ChEBI" id="CHEBI:33190"/>
        <dbReference type="ChEBI" id="CHEBI:136067"/>
    </reaction>
</comment>
<organism evidence="10 11">
    <name type="scientific">Dokdonella ginsengisoli</name>
    <dbReference type="NCBI Taxonomy" id="363846"/>
    <lineage>
        <taxon>Bacteria</taxon>
        <taxon>Pseudomonadati</taxon>
        <taxon>Pseudomonadota</taxon>
        <taxon>Gammaproteobacteria</taxon>
        <taxon>Lysobacterales</taxon>
        <taxon>Rhodanobacteraceae</taxon>
        <taxon>Dokdonella</taxon>
    </lineage>
</organism>
<dbReference type="CDD" id="cd04730">
    <property type="entry name" value="NPD_like"/>
    <property type="match status" value="1"/>
</dbReference>
<dbReference type="InterPro" id="IPR013785">
    <property type="entry name" value="Aldolase_TIM"/>
</dbReference>